<protein>
    <recommendedName>
        <fullName evidence="2">PDZ domain-containing protein</fullName>
    </recommendedName>
</protein>
<gene>
    <name evidence="3" type="ordered locus">RCAP_rcc02911</name>
</gene>
<proteinExistence type="predicted"/>
<reference evidence="3 4" key="2">
    <citation type="journal article" date="2010" name="J. Bacteriol.">
        <title>Complete genome sequence of the photosynthetic purple nonsulfur bacterium Rhodobacter capsulatus SB 1003.</title>
        <authorList>
            <person name="Strnad H."/>
            <person name="Lapidus A."/>
            <person name="Paces J."/>
            <person name="Ulbrich P."/>
            <person name="Vlcek C."/>
            <person name="Paces V."/>
            <person name="Haselkorn R."/>
        </authorList>
    </citation>
    <scope>NUCLEOTIDE SEQUENCE [LARGE SCALE GENOMIC DNA]</scope>
    <source>
        <strain evidence="4">ATCC BAA-309 / NBRC 16581 / SB1003</strain>
    </source>
</reference>
<dbReference type="eggNOG" id="COG1511">
    <property type="taxonomic scope" value="Bacteria"/>
</dbReference>
<reference key="1">
    <citation type="submission" date="2008-12" db="EMBL/GenBank/DDBJ databases">
        <title>Complete genome sequence of Rhodobacter capsulatus SB1003.</title>
        <authorList>
            <person name="Strnad H."/>
            <person name="Lapidus A."/>
            <person name="Vlcek C."/>
            <person name="Ulbrich P."/>
            <person name="Paces J."/>
            <person name="Maltsev N."/>
            <person name="Kumar V."/>
            <person name="Kogan Y."/>
            <person name="Milgram A."/>
            <person name="Rebrekov D."/>
            <person name="Mazur M."/>
            <person name="Cox R."/>
            <person name="Kyrpides N."/>
            <person name="Kolar M."/>
            <person name="Sachova J."/>
            <person name="Ridl J."/>
            <person name="Ivanova N."/>
            <person name="Kapatral V."/>
            <person name="Los T."/>
            <person name="Lykidis A."/>
            <person name="Mikhailova N."/>
            <person name="Reznik G."/>
            <person name="Vasieva O."/>
            <person name="Fonstein M."/>
            <person name="Paces V."/>
            <person name="Haselkorn R."/>
        </authorList>
    </citation>
    <scope>NUCLEOTIDE SEQUENCE</scope>
    <source>
        <strain>SB1003</strain>
    </source>
</reference>
<dbReference type="PROSITE" id="PS50106">
    <property type="entry name" value="PDZ"/>
    <property type="match status" value="1"/>
</dbReference>
<feature type="compositionally biased region" description="Low complexity" evidence="1">
    <location>
        <begin position="426"/>
        <end position="435"/>
    </location>
</feature>
<organism evidence="3 4">
    <name type="scientific">Rhodobacter capsulatus (strain ATCC BAA-309 / NBRC 16581 / SB1003)</name>
    <dbReference type="NCBI Taxonomy" id="272942"/>
    <lineage>
        <taxon>Bacteria</taxon>
        <taxon>Pseudomonadati</taxon>
        <taxon>Pseudomonadota</taxon>
        <taxon>Alphaproteobacteria</taxon>
        <taxon>Rhodobacterales</taxon>
        <taxon>Rhodobacter group</taxon>
        <taxon>Rhodobacter</taxon>
    </lineage>
</organism>
<dbReference type="InterPro" id="IPR001478">
    <property type="entry name" value="PDZ"/>
</dbReference>
<sequence length="772" mass="80043">MTDMVAAFEIRAKADQAKAEMSQVRGEIEKTGAAAEQASTKGKQLGPALVEPLRNLSPALAPVAPGIRQIGEELDNLPPKVLPLQQEFSNLGTAAGTAGTNVSYMARQLAFQFNQMMQMGSVTGNYVQAIAVQIPDIASSFGFLGTIIGGIAGVSLPLLVNMFTGTSTSGKELEKTVSETNEAFDAYARYAEIAAMQTLEVQQKFHGFASEVQGFSEYMKGVETSEALDGLSASIDPLKGQLLGIQQTFAELTKAQAALENAQSNPMASSEQVLLYADNVRMLQEEADAAAAKLGMSAEEARQLADAMDDVGASTSFVDIAASAGEALAIIQQIYPDSQAMTKPLRQAAEALADMQRRASEASDSLTVAQTMGDALMTALDSAAGAASMLGASVPGAGWLDGAISGASRLASQLWDAAKARAAATATTDPTGLTAMDDERGSQRPQVHSGTGYTRDRLRAEARRGAAGGGGGARSVDRDSFDAVTKAAEEALAAMDLAIAAIHEKVALGLMSTAEGEEAISRAKDRAAASIAELIPKMQAANDVSGDQAAKAVEKWRLEVRGLADDYDDVNDKISESAKKAAQSSLYDWIRSAKGGKDAISDFGQHVLDTFARIASQRIADAVFNPIIDSLVGAVFGPTAVAANAKGGVYSGAGISAYSGTIVDRPTLFAFAKGTGLMGEAGPEAILPLDRDSTGKLGVRASGGAGAPVTVNVYNNAPGTKAETVERQEGGDRIIDVMIDQIRGVIAEDIATGRGPLPAVMAGTYGLGRVGR</sequence>
<name>D5APR9_RHOCB</name>
<evidence type="ECO:0000313" key="4">
    <source>
        <dbReference type="Proteomes" id="UP000002361"/>
    </source>
</evidence>
<accession>D5APR9</accession>
<evidence type="ECO:0000259" key="2">
    <source>
        <dbReference type="PROSITE" id="PS50106"/>
    </source>
</evidence>
<feature type="region of interest" description="Disordered" evidence="1">
    <location>
        <begin position="426"/>
        <end position="455"/>
    </location>
</feature>
<dbReference type="EMBL" id="CP001312">
    <property type="protein sequence ID" value="ADE86638.1"/>
    <property type="molecule type" value="Genomic_DNA"/>
</dbReference>
<dbReference type="KEGG" id="rcp:RCAP_rcc02911"/>
<dbReference type="Proteomes" id="UP000002361">
    <property type="component" value="Chromosome"/>
</dbReference>
<keyword evidence="4" id="KW-1185">Reference proteome</keyword>
<dbReference type="eggNOG" id="COG5281">
    <property type="taxonomic scope" value="Bacteria"/>
</dbReference>
<feature type="compositionally biased region" description="Polar residues" evidence="1">
    <location>
        <begin position="443"/>
        <end position="452"/>
    </location>
</feature>
<evidence type="ECO:0000256" key="1">
    <source>
        <dbReference type="SAM" id="MobiDB-lite"/>
    </source>
</evidence>
<dbReference type="AlphaFoldDB" id="D5APR9"/>
<evidence type="ECO:0000313" key="3">
    <source>
        <dbReference type="EMBL" id="ADE86638.1"/>
    </source>
</evidence>
<feature type="domain" description="PDZ" evidence="2">
    <location>
        <begin position="686"/>
        <end position="737"/>
    </location>
</feature>
<dbReference type="OrthoDB" id="38641at2"/>
<dbReference type="HOGENOM" id="CLU_362039_0_0_5"/>
<dbReference type="STRING" id="272942.RCAP_rcc02911"/>
<dbReference type="GeneID" id="41344829"/>
<dbReference type="RefSeq" id="WP_013068611.1">
    <property type="nucleotide sequence ID" value="NC_014034.1"/>
</dbReference>